<dbReference type="Pfam" id="PF00293">
    <property type="entry name" value="NUDIX"/>
    <property type="match status" value="1"/>
</dbReference>
<keyword evidence="7" id="KW-1185">Reference proteome</keyword>
<dbReference type="InterPro" id="IPR000086">
    <property type="entry name" value="NUDIX_hydrolase_dom"/>
</dbReference>
<dbReference type="PROSITE" id="PS51462">
    <property type="entry name" value="NUDIX"/>
    <property type="match status" value="1"/>
</dbReference>
<keyword evidence="3 4" id="KW-0378">Hydrolase</keyword>
<reference evidence="6 7" key="1">
    <citation type="submission" date="2023-07" db="EMBL/GenBank/DDBJ databases">
        <title>Sequencing the genomes of 1000 actinobacteria strains.</title>
        <authorList>
            <person name="Klenk H.-P."/>
        </authorList>
    </citation>
    <scope>NUCLEOTIDE SEQUENCE [LARGE SCALE GENOMIC DNA]</scope>
    <source>
        <strain evidence="6 7">DSM 22966</strain>
    </source>
</reference>
<evidence type="ECO:0000256" key="4">
    <source>
        <dbReference type="RuleBase" id="RU003476"/>
    </source>
</evidence>
<evidence type="ECO:0000256" key="3">
    <source>
        <dbReference type="ARBA" id="ARBA00022801"/>
    </source>
</evidence>
<dbReference type="InterPro" id="IPR015797">
    <property type="entry name" value="NUDIX_hydrolase-like_dom_sf"/>
</dbReference>
<evidence type="ECO:0000313" key="7">
    <source>
        <dbReference type="Proteomes" id="UP001183794"/>
    </source>
</evidence>
<dbReference type="EMBL" id="JAVDYJ010000001">
    <property type="protein sequence ID" value="MDR7345826.1"/>
    <property type="molecule type" value="Genomic_DNA"/>
</dbReference>
<protein>
    <submittedName>
        <fullName evidence="6">8-oxo-dGTP pyrophosphatase MutT (NUDIX family)</fullName>
    </submittedName>
</protein>
<dbReference type="PROSITE" id="PS00893">
    <property type="entry name" value="NUDIX_BOX"/>
    <property type="match status" value="1"/>
</dbReference>
<evidence type="ECO:0000259" key="5">
    <source>
        <dbReference type="PROSITE" id="PS51462"/>
    </source>
</evidence>
<evidence type="ECO:0000313" key="6">
    <source>
        <dbReference type="EMBL" id="MDR7345826.1"/>
    </source>
</evidence>
<proteinExistence type="inferred from homology"/>
<dbReference type="InterPro" id="IPR020084">
    <property type="entry name" value="NUDIX_hydrolase_CS"/>
</dbReference>
<dbReference type="CDD" id="cd04690">
    <property type="entry name" value="NUDIX_Hydrolase"/>
    <property type="match status" value="1"/>
</dbReference>
<comment type="cofactor">
    <cofactor evidence="1">
        <name>Mg(2+)</name>
        <dbReference type="ChEBI" id="CHEBI:18420"/>
    </cofactor>
</comment>
<accession>A0ABU2AXR2</accession>
<organism evidence="6 7">
    <name type="scientific">Enteractinococcus fodinae</name>
    <dbReference type="NCBI Taxonomy" id="684663"/>
    <lineage>
        <taxon>Bacteria</taxon>
        <taxon>Bacillati</taxon>
        <taxon>Actinomycetota</taxon>
        <taxon>Actinomycetes</taxon>
        <taxon>Micrococcales</taxon>
        <taxon>Micrococcaceae</taxon>
    </lineage>
</organism>
<name>A0ABU2AXR2_9MICC</name>
<dbReference type="InterPro" id="IPR020476">
    <property type="entry name" value="Nudix_hydrolase"/>
</dbReference>
<comment type="caution">
    <text evidence="6">The sequence shown here is derived from an EMBL/GenBank/DDBJ whole genome shotgun (WGS) entry which is preliminary data.</text>
</comment>
<dbReference type="PANTHER" id="PTHR43046">
    <property type="entry name" value="GDP-MANNOSE MANNOSYL HYDROLASE"/>
    <property type="match status" value="1"/>
</dbReference>
<gene>
    <name evidence="6" type="ORF">J2S62_000083</name>
</gene>
<dbReference type="PRINTS" id="PR00502">
    <property type="entry name" value="NUDIXFAMILY"/>
</dbReference>
<evidence type="ECO:0000256" key="1">
    <source>
        <dbReference type="ARBA" id="ARBA00001946"/>
    </source>
</evidence>
<dbReference type="PANTHER" id="PTHR43046:SF2">
    <property type="entry name" value="8-OXO-DGTP DIPHOSPHATASE-RELATED"/>
    <property type="match status" value="1"/>
</dbReference>
<feature type="domain" description="Nudix hydrolase" evidence="5">
    <location>
        <begin position="5"/>
        <end position="133"/>
    </location>
</feature>
<dbReference type="SUPFAM" id="SSF55811">
    <property type="entry name" value="Nudix"/>
    <property type="match status" value="1"/>
</dbReference>
<comment type="similarity">
    <text evidence="2 4">Belongs to the Nudix hydrolase family.</text>
</comment>
<evidence type="ECO:0000256" key="2">
    <source>
        <dbReference type="ARBA" id="ARBA00005582"/>
    </source>
</evidence>
<dbReference type="Proteomes" id="UP001183794">
    <property type="component" value="Unassembled WGS sequence"/>
</dbReference>
<dbReference type="Gene3D" id="3.90.79.10">
    <property type="entry name" value="Nucleoside Triphosphate Pyrophosphohydrolase"/>
    <property type="match status" value="1"/>
</dbReference>
<sequence>MYPSPFISVAAVVLTNDAGQVALVRKYQTTALIFPGGKPEPGETARAAAARELHEELGIVVAAEDFTHVGEYTTRAANEAATELRSDVYSTHLPPGQHASAQAEIAEMWWVDPAALDVPAGYRLAPLSSRVLQLLAQGTVPGQHR</sequence>
<dbReference type="RefSeq" id="WP_310169998.1">
    <property type="nucleotide sequence ID" value="NZ_BAABHE010000002.1"/>
</dbReference>